<keyword evidence="2" id="KW-1185">Reference proteome</keyword>
<dbReference type="AlphaFoldDB" id="A0A1M6FXA3"/>
<dbReference type="EMBL" id="FQYK01000006">
    <property type="protein sequence ID" value="SHJ02316.1"/>
    <property type="molecule type" value="Genomic_DNA"/>
</dbReference>
<accession>A0A1M6FXA3</accession>
<proteinExistence type="predicted"/>
<name>A0A1M6FXA3_9FLAO</name>
<dbReference type="RefSeq" id="WP_019388081.1">
    <property type="nucleotide sequence ID" value="NZ_ALIH01000010.1"/>
</dbReference>
<reference evidence="1 2" key="1">
    <citation type="submission" date="2016-11" db="EMBL/GenBank/DDBJ databases">
        <authorList>
            <person name="Jaros S."/>
            <person name="Januszkiewicz K."/>
            <person name="Wedrychowicz H."/>
        </authorList>
    </citation>
    <scope>NUCLEOTIDE SEQUENCE [LARGE SCALE GENOMIC DNA]</scope>
    <source>
        <strain evidence="1 2">CGMCC 1.12213</strain>
    </source>
</reference>
<organism evidence="1 2">
    <name type="scientific">Algibacter luteus</name>
    <dbReference type="NCBI Taxonomy" id="1178825"/>
    <lineage>
        <taxon>Bacteria</taxon>
        <taxon>Pseudomonadati</taxon>
        <taxon>Bacteroidota</taxon>
        <taxon>Flavobacteriia</taxon>
        <taxon>Flavobacteriales</taxon>
        <taxon>Flavobacteriaceae</taxon>
        <taxon>Algibacter</taxon>
    </lineage>
</organism>
<gene>
    <name evidence="1" type="ORF">SAMN05216261_2536</name>
</gene>
<sequence length="292" mass="34821">MKGKIFAIWIVFLLLTLLSCSDSDSKIEYFPDYDKVEQFKMVWVGAEKEYNSNIRYRFDTNNNYTSFSTGSLFAEKFSEPDSLVIDDYFTNLTNLYITRRCIKFNHEQVVIYRFDSKMKFIEHKSIIHFNQNKVITKIQTFISSDKDSLGFLEGHKIIFSHNDQENLIKIEEFTNENPSPVRNTNTNWRKGSIYENFEFLDHSFPSLLLSKQYYYVLPQELFVILYNKGFRFSKKGITSFYRNYIDYNGNLSPYSYSLEIRKQNKFQYEVKSFDNNSKSSKYDYLVSFKALE</sequence>
<protein>
    <submittedName>
        <fullName evidence="1">Uncharacterized protein</fullName>
    </submittedName>
</protein>
<evidence type="ECO:0000313" key="1">
    <source>
        <dbReference type="EMBL" id="SHJ02316.1"/>
    </source>
</evidence>
<evidence type="ECO:0000313" key="2">
    <source>
        <dbReference type="Proteomes" id="UP000184396"/>
    </source>
</evidence>
<dbReference type="PROSITE" id="PS51257">
    <property type="entry name" value="PROKAR_LIPOPROTEIN"/>
    <property type="match status" value="1"/>
</dbReference>
<dbReference type="Proteomes" id="UP000184396">
    <property type="component" value="Unassembled WGS sequence"/>
</dbReference>